<organism evidence="3 4">
    <name type="scientific">Micavibrio aeruginosavorus</name>
    <dbReference type="NCBI Taxonomy" id="349221"/>
    <lineage>
        <taxon>Bacteria</taxon>
        <taxon>Pseudomonadati</taxon>
        <taxon>Bdellovibrionota</taxon>
        <taxon>Bdellovibrionia</taxon>
        <taxon>Bdellovibrionales</taxon>
        <taxon>Pseudobdellovibrionaceae</taxon>
        <taxon>Micavibrio</taxon>
    </lineage>
</organism>
<name>A0A2W5HUS7_9BACT</name>
<proteinExistence type="predicted"/>
<keyword evidence="2" id="KW-0812">Transmembrane</keyword>
<gene>
    <name evidence="3" type="ORF">DI586_00425</name>
</gene>
<comment type="caution">
    <text evidence="3">The sequence shown here is derived from an EMBL/GenBank/DDBJ whole genome shotgun (WGS) entry which is preliminary data.</text>
</comment>
<feature type="transmembrane region" description="Helical" evidence="2">
    <location>
        <begin position="120"/>
        <end position="142"/>
    </location>
</feature>
<keyword evidence="2" id="KW-0472">Membrane</keyword>
<dbReference type="EMBL" id="QFOT01000002">
    <property type="protein sequence ID" value="PZP57389.1"/>
    <property type="molecule type" value="Genomic_DNA"/>
</dbReference>
<sequence length="184" mass="19916">MEKFTSTAKIIDGTLVLTLPDAVRPVVWQMQLGQTKSSALEVREETNGNWMLMLKTPRADVMEIAPFPSKEKAVKALIAVSRALEKAQGQMAPYNGNPAYPVPAVISCSRFGWLTRFLKGVLTVFLALLLLIILGMGALWLLSPPVDTAAVSETAQTLPQAAPDQEPEQVIGKPVSADDFLNGQ</sequence>
<reference evidence="3 4" key="1">
    <citation type="submission" date="2017-08" db="EMBL/GenBank/DDBJ databases">
        <title>Infants hospitalized years apart are colonized by the same room-sourced microbial strains.</title>
        <authorList>
            <person name="Brooks B."/>
            <person name="Olm M.R."/>
            <person name="Firek B.A."/>
            <person name="Baker R."/>
            <person name="Thomas B.C."/>
            <person name="Morowitz M.J."/>
            <person name="Banfield J.F."/>
        </authorList>
    </citation>
    <scope>NUCLEOTIDE SEQUENCE [LARGE SCALE GENOMIC DNA]</scope>
    <source>
        <strain evidence="3">S2_006_000_R2_64</strain>
    </source>
</reference>
<dbReference type="Proteomes" id="UP000249739">
    <property type="component" value="Unassembled WGS sequence"/>
</dbReference>
<evidence type="ECO:0000256" key="2">
    <source>
        <dbReference type="SAM" id="Phobius"/>
    </source>
</evidence>
<evidence type="ECO:0000313" key="3">
    <source>
        <dbReference type="EMBL" id="PZP57389.1"/>
    </source>
</evidence>
<accession>A0A2W5HUS7</accession>
<dbReference type="AlphaFoldDB" id="A0A2W5HUS7"/>
<evidence type="ECO:0000313" key="4">
    <source>
        <dbReference type="Proteomes" id="UP000249739"/>
    </source>
</evidence>
<evidence type="ECO:0000256" key="1">
    <source>
        <dbReference type="SAM" id="MobiDB-lite"/>
    </source>
</evidence>
<keyword evidence="2" id="KW-1133">Transmembrane helix</keyword>
<feature type="region of interest" description="Disordered" evidence="1">
    <location>
        <begin position="159"/>
        <end position="184"/>
    </location>
</feature>
<protein>
    <submittedName>
        <fullName evidence="3">Uncharacterized protein</fullName>
    </submittedName>
</protein>